<name>A0A1Y1IEA4_KLENI</name>
<dbReference type="EMBL" id="DF237453">
    <property type="protein sequence ID" value="GAQ89260.1"/>
    <property type="molecule type" value="Genomic_DNA"/>
</dbReference>
<protein>
    <submittedName>
        <fullName evidence="2">Uncharacterized protein</fullName>
    </submittedName>
</protein>
<feature type="compositionally biased region" description="Acidic residues" evidence="1">
    <location>
        <begin position="782"/>
        <end position="793"/>
    </location>
</feature>
<feature type="region of interest" description="Disordered" evidence="1">
    <location>
        <begin position="1"/>
        <end position="29"/>
    </location>
</feature>
<feature type="compositionally biased region" description="Basic and acidic residues" evidence="1">
    <location>
        <begin position="794"/>
        <end position="807"/>
    </location>
</feature>
<dbReference type="Proteomes" id="UP000054558">
    <property type="component" value="Unassembled WGS sequence"/>
</dbReference>
<feature type="region of interest" description="Disordered" evidence="1">
    <location>
        <begin position="218"/>
        <end position="309"/>
    </location>
</feature>
<keyword evidence="3" id="KW-1185">Reference proteome</keyword>
<feature type="region of interest" description="Disordered" evidence="1">
    <location>
        <begin position="334"/>
        <end position="425"/>
    </location>
</feature>
<reference evidence="2 3" key="1">
    <citation type="journal article" date="2014" name="Nat. Commun.">
        <title>Klebsormidium flaccidum genome reveals primary factors for plant terrestrial adaptation.</title>
        <authorList>
            <person name="Hori K."/>
            <person name="Maruyama F."/>
            <person name="Fujisawa T."/>
            <person name="Togashi T."/>
            <person name="Yamamoto N."/>
            <person name="Seo M."/>
            <person name="Sato S."/>
            <person name="Yamada T."/>
            <person name="Mori H."/>
            <person name="Tajima N."/>
            <person name="Moriyama T."/>
            <person name="Ikeuchi M."/>
            <person name="Watanabe M."/>
            <person name="Wada H."/>
            <person name="Kobayashi K."/>
            <person name="Saito M."/>
            <person name="Masuda T."/>
            <person name="Sasaki-Sekimoto Y."/>
            <person name="Mashiguchi K."/>
            <person name="Awai K."/>
            <person name="Shimojima M."/>
            <person name="Masuda S."/>
            <person name="Iwai M."/>
            <person name="Nobusawa T."/>
            <person name="Narise T."/>
            <person name="Kondo S."/>
            <person name="Saito H."/>
            <person name="Sato R."/>
            <person name="Murakawa M."/>
            <person name="Ihara Y."/>
            <person name="Oshima-Yamada Y."/>
            <person name="Ohtaka K."/>
            <person name="Satoh M."/>
            <person name="Sonobe K."/>
            <person name="Ishii M."/>
            <person name="Ohtani R."/>
            <person name="Kanamori-Sato M."/>
            <person name="Honoki R."/>
            <person name="Miyazaki D."/>
            <person name="Mochizuki H."/>
            <person name="Umetsu J."/>
            <person name="Higashi K."/>
            <person name="Shibata D."/>
            <person name="Kamiya Y."/>
            <person name="Sato N."/>
            <person name="Nakamura Y."/>
            <person name="Tabata S."/>
            <person name="Ida S."/>
            <person name="Kurokawa K."/>
            <person name="Ohta H."/>
        </authorList>
    </citation>
    <scope>NUCLEOTIDE SEQUENCE [LARGE SCALE GENOMIC DNA]</scope>
    <source>
        <strain evidence="2 3">NIES-2285</strain>
    </source>
</reference>
<accession>A0A1Y1IEA4</accession>
<gene>
    <name evidence="2" type="ORF">KFL_005040040</name>
</gene>
<feature type="region of interest" description="Disordered" evidence="1">
    <location>
        <begin position="762"/>
        <end position="837"/>
    </location>
</feature>
<evidence type="ECO:0000313" key="3">
    <source>
        <dbReference type="Proteomes" id="UP000054558"/>
    </source>
</evidence>
<sequence length="837" mass="90161">MKVQGQLHHWQIADGRRQTSAPASLTEGTRLERRSNWAALEARPRWAHWDESLRSDVHFRSFATKEATRGSIKWPPQWNSSPIVDPQGPLAGVRERARSAPPERNRERGERKAERGSVVPRWDNSVETSIRERTGKAKLKVTLPKYAEPFRPKSAPRPSRTEVPRSKTPVSRSWEGPFSSEPAAPAATGRHARAVRTRPRALAPGDLRASAEMFRTVRRRSQSPTFPRGGMQSAGHEKEVLGRARNAGCSRPVSKGGLRARQQSASADHMPDFDYGKGTRRAARKDDTRSGSERAGRRRQDSVSTPRASVVQDVAAAADAALAKALSLLRQSAPPPAALTRPKTAPLNRTPVISTDLDPPTSAKVKTSVSSRADRLAAARPRSNLSRQALPAVDDPPGTIAPNSHSHNEHGRKLRASDTPSMITPKPAGLVRRVVASTGEGAADCFGLDRASEWTSAAASGSAVCLVELARGETTGVFVKLVVTDRERALGGVRFAHAADLTDALEEVGYGDIRFHAKDNPSPANPVVRTFKLGAKTAIGRYLSVTLYPRHSSLADTQSDISVQRIYVGRGDPALLSESVLMRKPEKKLRMVGSFRHVFVEETGKENREEGSQGQISGADVPVAVDGSWNAPVAFDGPGDVPVAFDESVDSLTQAQTAEPGAAVAGIDSARQSGYRASNESNNGTSLAPGELFRVSEFGDRSKRASAADASGYSTRLVAVKNNPGSATERVASPGPDQLEEWLAGALRFDRPSLEERMPAYVPVADSEAATYEGPNTGDGRLDEEEAGEEIVEEEVRSQDESQKLDEEWNDILTGEALDDPAAGAGISDRADGVDEC</sequence>
<organism evidence="2 3">
    <name type="scientific">Klebsormidium nitens</name>
    <name type="common">Green alga</name>
    <name type="synonym">Ulothrix nitens</name>
    <dbReference type="NCBI Taxonomy" id="105231"/>
    <lineage>
        <taxon>Eukaryota</taxon>
        <taxon>Viridiplantae</taxon>
        <taxon>Streptophyta</taxon>
        <taxon>Klebsormidiophyceae</taxon>
        <taxon>Klebsormidiales</taxon>
        <taxon>Klebsormidiaceae</taxon>
        <taxon>Klebsormidium</taxon>
    </lineage>
</organism>
<proteinExistence type="predicted"/>
<evidence type="ECO:0000313" key="2">
    <source>
        <dbReference type="EMBL" id="GAQ89260.1"/>
    </source>
</evidence>
<feature type="compositionally biased region" description="Polar residues" evidence="1">
    <location>
        <begin position="18"/>
        <end position="27"/>
    </location>
</feature>
<feature type="region of interest" description="Disordered" evidence="1">
    <location>
        <begin position="145"/>
        <end position="206"/>
    </location>
</feature>
<dbReference type="AlphaFoldDB" id="A0A1Y1IEA4"/>
<feature type="region of interest" description="Disordered" evidence="1">
    <location>
        <begin position="66"/>
        <end position="120"/>
    </location>
</feature>
<feature type="compositionally biased region" description="Basic and acidic residues" evidence="1">
    <location>
        <begin position="284"/>
        <end position="301"/>
    </location>
</feature>
<feature type="compositionally biased region" description="Basic residues" evidence="1">
    <location>
        <begin position="190"/>
        <end position="199"/>
    </location>
</feature>
<evidence type="ECO:0000256" key="1">
    <source>
        <dbReference type="SAM" id="MobiDB-lite"/>
    </source>
</evidence>
<feature type="compositionally biased region" description="Basic and acidic residues" evidence="1">
    <location>
        <begin position="93"/>
        <end position="115"/>
    </location>
</feature>